<dbReference type="InterPro" id="IPR001932">
    <property type="entry name" value="PPM-type_phosphatase-like_dom"/>
</dbReference>
<feature type="region of interest" description="Disordered" evidence="1">
    <location>
        <begin position="295"/>
        <end position="342"/>
    </location>
</feature>
<feature type="region of interest" description="Disordered" evidence="1">
    <location>
        <begin position="178"/>
        <end position="212"/>
    </location>
</feature>
<dbReference type="AlphaFoldDB" id="A0A8S9I8H1"/>
<reference evidence="3" key="1">
    <citation type="submission" date="2019-12" db="EMBL/GenBank/DDBJ databases">
        <title>Genome sequencing and annotation of Brassica cretica.</title>
        <authorList>
            <person name="Studholme D.J."/>
            <person name="Sarris P.F."/>
        </authorList>
    </citation>
    <scope>NUCLEOTIDE SEQUENCE</scope>
    <source>
        <strain evidence="3">PFS-001/15</strain>
        <tissue evidence="3">Leaf</tissue>
    </source>
</reference>
<feature type="region of interest" description="Disordered" evidence="1">
    <location>
        <begin position="1"/>
        <end position="22"/>
    </location>
</feature>
<dbReference type="PANTHER" id="PTHR13832">
    <property type="entry name" value="PROTEIN PHOSPHATASE 2C"/>
    <property type="match status" value="1"/>
</dbReference>
<evidence type="ECO:0000259" key="2">
    <source>
        <dbReference type="PROSITE" id="PS51746"/>
    </source>
</evidence>
<feature type="compositionally biased region" description="Polar residues" evidence="1">
    <location>
        <begin position="307"/>
        <end position="325"/>
    </location>
</feature>
<feature type="region of interest" description="Disordered" evidence="1">
    <location>
        <begin position="40"/>
        <end position="94"/>
    </location>
</feature>
<feature type="compositionally biased region" description="Polar residues" evidence="1">
    <location>
        <begin position="181"/>
        <end position="200"/>
    </location>
</feature>
<sequence length="668" mass="75124">MVMNSSSVLDEEYDDTDDGFHYQTRQSSLSRLSICTSSFHDDEDEDNFTSQPSELGNFMSELSLESFDDVGAEADGEISDGEDSDSDKESSGFYSLPTIMSRRRRKVNEMTNVDSSTVVKQRRYGHGFNGVERDGDGTRYGGELTVLTNVKGGKKSMKMGFEEVKACRDLGFDLEVPGRVSVSNGSNRETQTSSGSNSPIGNWRISSPGDDPKEVKARLRMWAQAVALASASHQEPHSTQETISEQHAKSVLEVSEEVTDADTQIADGPPGNLAGPGKKSTRLYELLQLERWDGEEHSHGESVAVNDMTNPSTSGGNDPCTNENTVLDEIPNSGQLHGTKKSQISSKIRRMYQKQKSLRKKLFPWSYDWHREEEGTTCLEEKIVESSGPIRRRWSGTVDHDDVLRAMARALESTEEAYMEMVEKSLDINPELALMGSCVLVMLMKDQDVYVMNVGDSRAILAQERLHDRHSNPGFGVEEGMGHKSRSRESLVRMELDRISEESPIHNLTTQISVSNKNRDVTSYRLKMRAVQLSSDHSTSVEEEVSRIRSEHPEDEQSILKDRVKGQLKVTRAFDGLYEYFSNEEIVAHVTWFIENVPDGDPAQYLIAELLSRAATKNGMEFHDLLDIPQGDRRKYHDDVSVMVVSLEGRIWRSSGQYYPERKPKFNR</sequence>
<dbReference type="InterPro" id="IPR036457">
    <property type="entry name" value="PPM-type-like_dom_sf"/>
</dbReference>
<feature type="domain" description="PPM-type phosphatase" evidence="2">
    <location>
        <begin position="245"/>
        <end position="647"/>
    </location>
</feature>
<evidence type="ECO:0000256" key="1">
    <source>
        <dbReference type="SAM" id="MobiDB-lite"/>
    </source>
</evidence>
<dbReference type="Proteomes" id="UP000712281">
    <property type="component" value="Unassembled WGS sequence"/>
</dbReference>
<comment type="caution">
    <text evidence="3">The sequence shown here is derived from an EMBL/GenBank/DDBJ whole genome shotgun (WGS) entry which is preliminary data.</text>
</comment>
<dbReference type="PROSITE" id="PS51746">
    <property type="entry name" value="PPM_2"/>
    <property type="match status" value="1"/>
</dbReference>
<dbReference type="Gene3D" id="3.60.40.10">
    <property type="entry name" value="PPM-type phosphatase domain"/>
    <property type="match status" value="2"/>
</dbReference>
<name>A0A8S9I8H1_BRACR</name>
<organism evidence="3 4">
    <name type="scientific">Brassica cretica</name>
    <name type="common">Mustard</name>
    <dbReference type="NCBI Taxonomy" id="69181"/>
    <lineage>
        <taxon>Eukaryota</taxon>
        <taxon>Viridiplantae</taxon>
        <taxon>Streptophyta</taxon>
        <taxon>Embryophyta</taxon>
        <taxon>Tracheophyta</taxon>
        <taxon>Spermatophyta</taxon>
        <taxon>Magnoliopsida</taxon>
        <taxon>eudicotyledons</taxon>
        <taxon>Gunneridae</taxon>
        <taxon>Pentapetalae</taxon>
        <taxon>rosids</taxon>
        <taxon>malvids</taxon>
        <taxon>Brassicales</taxon>
        <taxon>Brassicaceae</taxon>
        <taxon>Brassiceae</taxon>
        <taxon>Brassica</taxon>
    </lineage>
</organism>
<dbReference type="SUPFAM" id="SSF81606">
    <property type="entry name" value="PP2C-like"/>
    <property type="match status" value="1"/>
</dbReference>
<dbReference type="GO" id="GO:0004722">
    <property type="term" value="F:protein serine/threonine phosphatase activity"/>
    <property type="evidence" value="ECO:0007669"/>
    <property type="project" value="InterPro"/>
</dbReference>
<evidence type="ECO:0000313" key="3">
    <source>
        <dbReference type="EMBL" id="KAF2565637.1"/>
    </source>
</evidence>
<dbReference type="PANTHER" id="PTHR13832:SF688">
    <property type="entry name" value="PROTEIN PHOSPHATASE 2C 32"/>
    <property type="match status" value="1"/>
</dbReference>
<dbReference type="CDD" id="cd00143">
    <property type="entry name" value="PP2Cc"/>
    <property type="match status" value="1"/>
</dbReference>
<gene>
    <name evidence="3" type="ORF">F2Q68_00023678</name>
</gene>
<feature type="compositionally biased region" description="Polar residues" evidence="1">
    <location>
        <begin position="332"/>
        <end position="342"/>
    </location>
</feature>
<accession>A0A8S9I8H1</accession>
<dbReference type="EMBL" id="QGKW02001911">
    <property type="protein sequence ID" value="KAF2565637.1"/>
    <property type="molecule type" value="Genomic_DNA"/>
</dbReference>
<proteinExistence type="predicted"/>
<evidence type="ECO:0000313" key="4">
    <source>
        <dbReference type="Proteomes" id="UP000712281"/>
    </source>
</evidence>
<dbReference type="InterPro" id="IPR015655">
    <property type="entry name" value="PP2C"/>
</dbReference>
<dbReference type="SMART" id="SM00332">
    <property type="entry name" value="PP2Cc"/>
    <property type="match status" value="1"/>
</dbReference>
<protein>
    <recommendedName>
        <fullName evidence="2">PPM-type phosphatase domain-containing protein</fullName>
    </recommendedName>
</protein>
<dbReference type="Pfam" id="PF00481">
    <property type="entry name" value="PP2C"/>
    <property type="match status" value="2"/>
</dbReference>
<feature type="compositionally biased region" description="Acidic residues" evidence="1">
    <location>
        <begin position="66"/>
        <end position="86"/>
    </location>
</feature>